<dbReference type="EMBL" id="NFIE01000016">
    <property type="protein sequence ID" value="OUN87566.1"/>
    <property type="molecule type" value="Genomic_DNA"/>
</dbReference>
<dbReference type="PANTHER" id="PTHR10000">
    <property type="entry name" value="PHOSPHOSERINE PHOSPHATASE"/>
    <property type="match status" value="1"/>
</dbReference>
<dbReference type="GO" id="GO:0000287">
    <property type="term" value="F:magnesium ion binding"/>
    <property type="evidence" value="ECO:0007669"/>
    <property type="project" value="TreeGrafter"/>
</dbReference>
<reference evidence="2" key="1">
    <citation type="submission" date="2017-04" db="EMBL/GenBank/DDBJ databases">
        <title>Function of individual gut microbiota members based on whole genome sequencing of pure cultures obtained from chicken caecum.</title>
        <authorList>
            <person name="Medvecky M."/>
            <person name="Cejkova D."/>
            <person name="Polansky O."/>
            <person name="Karasova D."/>
            <person name="Kubasova T."/>
            <person name="Cizek A."/>
            <person name="Rychlik I."/>
        </authorList>
    </citation>
    <scope>NUCLEOTIDE SEQUENCE [LARGE SCALE GENOMIC DNA]</scope>
    <source>
        <strain evidence="2">An5</strain>
    </source>
</reference>
<dbReference type="Gene3D" id="3.40.50.1000">
    <property type="entry name" value="HAD superfamily/HAD-like"/>
    <property type="match status" value="1"/>
</dbReference>
<organism evidence="1 2">
    <name type="scientific">[Collinsella] massiliensis</name>
    <dbReference type="NCBI Taxonomy" id="1232426"/>
    <lineage>
        <taxon>Bacteria</taxon>
        <taxon>Bacillati</taxon>
        <taxon>Actinomycetota</taxon>
        <taxon>Coriobacteriia</taxon>
        <taxon>Coriobacteriales</taxon>
        <taxon>Coriobacteriaceae</taxon>
        <taxon>Enorma</taxon>
    </lineage>
</organism>
<dbReference type="AlphaFoldDB" id="A0A1Y3XPT1"/>
<dbReference type="PANTHER" id="PTHR10000:SF55">
    <property type="entry name" value="5-AMINO-6-(5-PHOSPHO-D-RIBITYLAMINO)URACIL PHOSPHATASE YCSE"/>
    <property type="match status" value="1"/>
</dbReference>
<dbReference type="InterPro" id="IPR006379">
    <property type="entry name" value="HAD-SF_hydro_IIB"/>
</dbReference>
<dbReference type="SUPFAM" id="SSF56784">
    <property type="entry name" value="HAD-like"/>
    <property type="match status" value="1"/>
</dbReference>
<evidence type="ECO:0008006" key="3">
    <source>
        <dbReference type="Google" id="ProtNLM"/>
    </source>
</evidence>
<dbReference type="NCBIfam" id="TIGR01484">
    <property type="entry name" value="HAD-SF-IIB"/>
    <property type="match status" value="1"/>
</dbReference>
<protein>
    <recommendedName>
        <fullName evidence="3">Haloacid dehalogenase</fullName>
    </recommendedName>
</protein>
<evidence type="ECO:0000313" key="1">
    <source>
        <dbReference type="EMBL" id="OUN87566.1"/>
    </source>
</evidence>
<keyword evidence="2" id="KW-1185">Reference proteome</keyword>
<dbReference type="GO" id="GO:0016791">
    <property type="term" value="F:phosphatase activity"/>
    <property type="evidence" value="ECO:0007669"/>
    <property type="project" value="TreeGrafter"/>
</dbReference>
<dbReference type="OrthoDB" id="3180855at2"/>
<dbReference type="InterPro" id="IPR023214">
    <property type="entry name" value="HAD_sf"/>
</dbReference>
<name>A0A1Y3XPT1_9ACTN</name>
<gene>
    <name evidence="1" type="ORF">B5G02_07400</name>
</gene>
<comment type="caution">
    <text evidence="1">The sequence shown here is derived from an EMBL/GenBank/DDBJ whole genome shotgun (WGS) entry which is preliminary data.</text>
</comment>
<dbReference type="InterPro" id="IPR036412">
    <property type="entry name" value="HAD-like_sf"/>
</dbReference>
<dbReference type="GO" id="GO:0005829">
    <property type="term" value="C:cytosol"/>
    <property type="evidence" value="ECO:0007669"/>
    <property type="project" value="TreeGrafter"/>
</dbReference>
<sequence>MIKMFASDLDGTLLNYFHQADCVVRAAVREVVASGAHVVLATGRPVRSGADQGFGDIPLEVVGSNGAIIRDSHGVLLKAFTIDKAVAEDLMRAFPGLIFECIAPDGAYITGSEDAWLASFTGKSALDRLAMKHRNRKRVKAGTGMRFDQTMAQVLERDICKFNVRTPDEGLGRELSAYLAERSDALVNAPFKPVMFEISRADVNKGAALAWLAAYLGISEDEVAVYGDGGNDIAMLDRFAHAYAPSNANDTAKRAAGTVIGSNVAYAVPRHMVRTVRAQQGRYVVE</sequence>
<accession>A0A1Y3XPT1</accession>
<dbReference type="Proteomes" id="UP000195781">
    <property type="component" value="Unassembled WGS sequence"/>
</dbReference>
<dbReference type="Pfam" id="PF08282">
    <property type="entry name" value="Hydrolase_3"/>
    <property type="match status" value="1"/>
</dbReference>
<dbReference type="RefSeq" id="WP_094335774.1">
    <property type="nucleotide sequence ID" value="NZ_NFIE01000016.1"/>
</dbReference>
<evidence type="ECO:0000313" key="2">
    <source>
        <dbReference type="Proteomes" id="UP000195781"/>
    </source>
</evidence>
<proteinExistence type="predicted"/>
<dbReference type="Gene3D" id="3.30.1240.10">
    <property type="match status" value="1"/>
</dbReference>